<protein>
    <recommendedName>
        <fullName evidence="4">DUF4468 domain-containing protein</fullName>
    </recommendedName>
</protein>
<dbReference type="AlphaFoldDB" id="H8GY89"/>
<organism evidence="2 3">
    <name type="scientific">Deinococcus gobiensis (strain DSM 21396 / JCM 16679 / CGMCC 1.7299 / I-0)</name>
    <dbReference type="NCBI Taxonomy" id="745776"/>
    <lineage>
        <taxon>Bacteria</taxon>
        <taxon>Thermotogati</taxon>
        <taxon>Deinococcota</taxon>
        <taxon>Deinococci</taxon>
        <taxon>Deinococcales</taxon>
        <taxon>Deinococcaceae</taxon>
        <taxon>Deinococcus</taxon>
    </lineage>
</organism>
<evidence type="ECO:0000313" key="2">
    <source>
        <dbReference type="EMBL" id="AFD26017.1"/>
    </source>
</evidence>
<gene>
    <name evidence="2" type="ordered locus">DGo_CA2090</name>
</gene>
<accession>H8GY89</accession>
<evidence type="ECO:0000313" key="3">
    <source>
        <dbReference type="Proteomes" id="UP000007575"/>
    </source>
</evidence>
<dbReference type="PATRIC" id="fig|745776.4.peg.2146"/>
<evidence type="ECO:0008006" key="4">
    <source>
        <dbReference type="Google" id="ProtNLM"/>
    </source>
</evidence>
<dbReference type="RefSeq" id="WP_014685500.1">
    <property type="nucleotide sequence ID" value="NC_017790.1"/>
</dbReference>
<reference evidence="2 3" key="1">
    <citation type="journal article" date="2012" name="PLoS ONE">
        <title>Genome sequence and transcriptome analysis of the radioresistant bacterium Deinococcus gobiensis: insights into the extreme environmental adaptations.</title>
        <authorList>
            <person name="Yuan M."/>
            <person name="Chen M."/>
            <person name="Zhang W."/>
            <person name="Lu W."/>
            <person name="Wang J."/>
            <person name="Yang M."/>
            <person name="Zhao P."/>
            <person name="Tang R."/>
            <person name="Li X."/>
            <person name="Hao Y."/>
            <person name="Zhou Z."/>
            <person name="Zhan Y."/>
            <person name="Yu H."/>
            <person name="Teng C."/>
            <person name="Yan Y."/>
            <person name="Ping S."/>
            <person name="Wang Y."/>
            <person name="Lin M."/>
        </authorList>
    </citation>
    <scope>NUCLEOTIDE SEQUENCE [LARGE SCALE GENOMIC DNA]</scope>
    <source>
        <strain evidence="2 3">I-0</strain>
    </source>
</reference>
<feature type="chain" id="PRO_5003612032" description="DUF4468 domain-containing protein" evidence="1">
    <location>
        <begin position="26"/>
        <end position="190"/>
    </location>
</feature>
<name>H8GY89_DEIGI</name>
<evidence type="ECO:0000256" key="1">
    <source>
        <dbReference type="SAM" id="SignalP"/>
    </source>
</evidence>
<keyword evidence="1" id="KW-0732">Signal</keyword>
<dbReference type="KEGG" id="dgo:DGo_CA2090"/>
<dbReference type="EMBL" id="CP002191">
    <property type="protein sequence ID" value="AFD26017.1"/>
    <property type="molecule type" value="Genomic_DNA"/>
</dbReference>
<sequence>MTRLRPARFLAPLLLTLGVTGLAAAQDAPGDNLRGLVSADLCPPQAYVYIDEKEDDDLAADLDAQLDKYAALYGLSYGDPRTCTVYQTFTVDTFKVSGGRYVFSAAFELEVRGEATVVLSTPPVAAAAIPARPQAEKPAARTLTVERVRLWNDQGYGLLSRSGVEDAAARQAREYYEAFALAWKSTHKAK</sequence>
<keyword evidence="3" id="KW-1185">Reference proteome</keyword>
<proteinExistence type="predicted"/>
<dbReference type="OrthoDB" id="72393at2"/>
<dbReference type="Proteomes" id="UP000007575">
    <property type="component" value="Chromosome"/>
</dbReference>
<dbReference type="HOGENOM" id="CLU_1583793_0_0_0"/>
<feature type="signal peptide" evidence="1">
    <location>
        <begin position="1"/>
        <end position="25"/>
    </location>
</feature>